<organism evidence="8 9">
    <name type="scientific">Tribolium castaneum</name>
    <name type="common">Red flour beetle</name>
    <dbReference type="NCBI Taxonomy" id="7070"/>
    <lineage>
        <taxon>Eukaryota</taxon>
        <taxon>Metazoa</taxon>
        <taxon>Ecdysozoa</taxon>
        <taxon>Arthropoda</taxon>
        <taxon>Hexapoda</taxon>
        <taxon>Insecta</taxon>
        <taxon>Pterygota</taxon>
        <taxon>Neoptera</taxon>
        <taxon>Endopterygota</taxon>
        <taxon>Coleoptera</taxon>
        <taxon>Polyphaga</taxon>
        <taxon>Cucujiformia</taxon>
        <taxon>Tenebrionidae</taxon>
        <taxon>Tenebrionidae incertae sedis</taxon>
        <taxon>Tribolium</taxon>
    </lineage>
</organism>
<dbReference type="OrthoDB" id="1740265at2759"/>
<evidence type="ECO:0000256" key="6">
    <source>
        <dbReference type="SAM" id="SignalP"/>
    </source>
</evidence>
<dbReference type="HOGENOM" id="CLU_006462_8_3_1"/>
<feature type="signal peptide" evidence="6">
    <location>
        <begin position="1"/>
        <end position="20"/>
    </location>
</feature>
<sequence>MQFKILQLVFLFAICSAANAATMNKQIRSLDWWQHASFYQIYPRSFKDKNNDGIGDLQGIIEKLDHFTDAAVDAVWLSPIFKSPQVDQGYDISDYRDVDPDYGTMDDLKELIQKAHAKKIKVILDFVPNHTSDKHQWFIDSVNGVEEYRDYYVWANAKVDDDGNRVPPNNWISLFKNSAWTWSEERQQYYLHQFASAQPDLNYRNPKVVQAMKDTLTFWLDHGVDGFRVDAIPFLFENEDLLDEPKSNSPGYNDTDYEYLDHTYTKDLPETFDMVYQWRQLLDDYTNKNGGDSRIFMTEAYTDINNTMLYYGSADGSQLGAHFTFNFVLITDINIDSTAQDIVNTVNKWLDAIPEIYTSNWVLGNHDNHRVATRFGVANADGFNMLKSLLPGVAVTYNGEEIGQENGEVSYEEGQDPSARDPAIFEKVSRDFERTPYQWDDSTNAGFNTGAKPWLPVSEKYVETNLKKEKADSVSHFKVYKALAQLRANPTLISGDVTAKAVDEYTVLIKRSLNGSSLALVFNVGNDTATVDVAEDVSKSNKIVLTNVDSSRDTGSAVEPSNLKLEAHEALILSF</sequence>
<evidence type="ECO:0000256" key="4">
    <source>
        <dbReference type="ARBA" id="ARBA00023180"/>
    </source>
</evidence>
<dbReference type="Gene3D" id="3.20.20.80">
    <property type="entry name" value="Glycosidases"/>
    <property type="match status" value="1"/>
</dbReference>
<dbReference type="GO" id="GO:0004558">
    <property type="term" value="F:alpha-1,4-glucosidase activity"/>
    <property type="evidence" value="ECO:0007669"/>
    <property type="project" value="UniProtKB-EC"/>
</dbReference>
<evidence type="ECO:0000259" key="7">
    <source>
        <dbReference type="SMART" id="SM00642"/>
    </source>
</evidence>
<keyword evidence="5" id="KW-0326">Glycosidase</keyword>
<dbReference type="Gene3D" id="2.60.40.1180">
    <property type="entry name" value="Golgi alpha-mannosidase II"/>
    <property type="match status" value="1"/>
</dbReference>
<evidence type="ECO:0000256" key="2">
    <source>
        <dbReference type="ARBA" id="ARBA00008061"/>
    </source>
</evidence>
<dbReference type="Proteomes" id="UP000007266">
    <property type="component" value="Linkage group 4"/>
</dbReference>
<accession>D2A1A2</accession>
<keyword evidence="5" id="KW-0378">Hydrolase</keyword>
<dbReference type="SUPFAM" id="SSF51445">
    <property type="entry name" value="(Trans)glycosidases"/>
    <property type="match status" value="1"/>
</dbReference>
<comment type="catalytic activity">
    <reaction evidence="1">
        <text>Hydrolysis of terminal, non-reducing (1-&gt;4)-linked alpha-D-glucose residues with release of alpha-D-glucose.</text>
        <dbReference type="EC" id="3.2.1.20"/>
    </reaction>
</comment>
<keyword evidence="4" id="KW-0325">Glycoprotein</keyword>
<dbReference type="GO" id="GO:0005975">
    <property type="term" value="P:carbohydrate metabolic process"/>
    <property type="evidence" value="ECO:0007669"/>
    <property type="project" value="InterPro"/>
</dbReference>
<feature type="chain" id="PRO_5007309930" description="alpha-glucosidase" evidence="6">
    <location>
        <begin position="21"/>
        <end position="575"/>
    </location>
</feature>
<dbReference type="AlphaFoldDB" id="D2A1A2"/>
<dbReference type="InterPro" id="IPR045857">
    <property type="entry name" value="O16G_dom_2"/>
</dbReference>
<dbReference type="PANTHER" id="PTHR10357:SF179">
    <property type="entry name" value="NEUTRAL AND BASIC AMINO ACID TRANSPORT PROTEIN RBAT"/>
    <property type="match status" value="1"/>
</dbReference>
<dbReference type="Pfam" id="PF00128">
    <property type="entry name" value="Alpha-amylase"/>
    <property type="match status" value="1"/>
</dbReference>
<reference evidence="8 9" key="2">
    <citation type="journal article" date="2010" name="Nucleic Acids Res.">
        <title>BeetleBase in 2010: revisions to provide comprehensive genomic information for Tribolium castaneum.</title>
        <authorList>
            <person name="Kim H.S."/>
            <person name="Murphy T."/>
            <person name="Xia J."/>
            <person name="Caragea D."/>
            <person name="Park Y."/>
            <person name="Beeman R.W."/>
            <person name="Lorenzen M.D."/>
            <person name="Butcher S."/>
            <person name="Manak J.R."/>
            <person name="Brown S.J."/>
        </authorList>
    </citation>
    <scope>GENOME REANNOTATION</scope>
    <source>
        <strain evidence="8 9">Georgia GA2</strain>
    </source>
</reference>
<dbReference type="FunCoup" id="D2A1A2">
    <property type="interactions" value="22"/>
</dbReference>
<dbReference type="CDD" id="cd11328">
    <property type="entry name" value="AmyAc_maltase"/>
    <property type="match status" value="1"/>
</dbReference>
<dbReference type="EC" id="3.2.1.20" evidence="3"/>
<evidence type="ECO:0000313" key="9">
    <source>
        <dbReference type="Proteomes" id="UP000007266"/>
    </source>
</evidence>
<dbReference type="FunFam" id="3.90.400.10:FF:000001">
    <property type="entry name" value="Maltase A3, isoform A"/>
    <property type="match status" value="1"/>
</dbReference>
<reference evidence="8 9" key="1">
    <citation type="journal article" date="2008" name="Nature">
        <title>The genome of the model beetle and pest Tribolium castaneum.</title>
        <authorList>
            <consortium name="Tribolium Genome Sequencing Consortium"/>
            <person name="Richards S."/>
            <person name="Gibbs R.A."/>
            <person name="Weinstock G.M."/>
            <person name="Brown S.J."/>
            <person name="Denell R."/>
            <person name="Beeman R.W."/>
            <person name="Gibbs R."/>
            <person name="Beeman R.W."/>
            <person name="Brown S.J."/>
            <person name="Bucher G."/>
            <person name="Friedrich M."/>
            <person name="Grimmelikhuijzen C.J."/>
            <person name="Klingler M."/>
            <person name="Lorenzen M."/>
            <person name="Richards S."/>
            <person name="Roth S."/>
            <person name="Schroder R."/>
            <person name="Tautz D."/>
            <person name="Zdobnov E.M."/>
            <person name="Muzny D."/>
            <person name="Gibbs R.A."/>
            <person name="Weinstock G.M."/>
            <person name="Attaway T."/>
            <person name="Bell S."/>
            <person name="Buhay C.J."/>
            <person name="Chandrabose M.N."/>
            <person name="Chavez D."/>
            <person name="Clerk-Blankenburg K.P."/>
            <person name="Cree A."/>
            <person name="Dao M."/>
            <person name="Davis C."/>
            <person name="Chacko J."/>
            <person name="Dinh H."/>
            <person name="Dugan-Rocha S."/>
            <person name="Fowler G."/>
            <person name="Garner T.T."/>
            <person name="Garnes J."/>
            <person name="Gnirke A."/>
            <person name="Hawes A."/>
            <person name="Hernandez J."/>
            <person name="Hines S."/>
            <person name="Holder M."/>
            <person name="Hume J."/>
            <person name="Jhangiani S.N."/>
            <person name="Joshi V."/>
            <person name="Khan Z.M."/>
            <person name="Jackson L."/>
            <person name="Kovar C."/>
            <person name="Kowis A."/>
            <person name="Lee S."/>
            <person name="Lewis L.R."/>
            <person name="Margolis J."/>
            <person name="Morgan M."/>
            <person name="Nazareth L.V."/>
            <person name="Nguyen N."/>
            <person name="Okwuonu G."/>
            <person name="Parker D."/>
            <person name="Richards S."/>
            <person name="Ruiz S.J."/>
            <person name="Santibanez J."/>
            <person name="Savard J."/>
            <person name="Scherer S.E."/>
            <person name="Schneider B."/>
            <person name="Sodergren E."/>
            <person name="Tautz D."/>
            <person name="Vattahil S."/>
            <person name="Villasana D."/>
            <person name="White C.S."/>
            <person name="Wright R."/>
            <person name="Park Y."/>
            <person name="Beeman R.W."/>
            <person name="Lord J."/>
            <person name="Oppert B."/>
            <person name="Lorenzen M."/>
            <person name="Brown S."/>
            <person name="Wang L."/>
            <person name="Savard J."/>
            <person name="Tautz D."/>
            <person name="Richards S."/>
            <person name="Weinstock G."/>
            <person name="Gibbs R.A."/>
            <person name="Liu Y."/>
            <person name="Worley K."/>
            <person name="Weinstock G."/>
            <person name="Elsik C.G."/>
            <person name="Reese J.T."/>
            <person name="Elhaik E."/>
            <person name="Landan G."/>
            <person name="Graur D."/>
            <person name="Arensburger P."/>
            <person name="Atkinson P."/>
            <person name="Beeman R.W."/>
            <person name="Beidler J."/>
            <person name="Brown S.J."/>
            <person name="Demuth J.P."/>
            <person name="Drury D.W."/>
            <person name="Du Y.Z."/>
            <person name="Fujiwara H."/>
            <person name="Lorenzen M."/>
            <person name="Maselli V."/>
            <person name="Osanai M."/>
            <person name="Park Y."/>
            <person name="Robertson H.M."/>
            <person name="Tu Z."/>
            <person name="Wang J.J."/>
            <person name="Wang S."/>
            <person name="Richards S."/>
            <person name="Song H."/>
            <person name="Zhang L."/>
            <person name="Sodergren E."/>
            <person name="Werner D."/>
            <person name="Stanke M."/>
            <person name="Morgenstern B."/>
            <person name="Solovyev V."/>
            <person name="Kosarev P."/>
            <person name="Brown G."/>
            <person name="Chen H.C."/>
            <person name="Ermolaeva O."/>
            <person name="Hlavina W."/>
            <person name="Kapustin Y."/>
            <person name="Kiryutin B."/>
            <person name="Kitts P."/>
            <person name="Maglott D."/>
            <person name="Pruitt K."/>
            <person name="Sapojnikov V."/>
            <person name="Souvorov A."/>
            <person name="Mackey A.J."/>
            <person name="Waterhouse R.M."/>
            <person name="Wyder S."/>
            <person name="Zdobnov E.M."/>
            <person name="Zdobnov E.M."/>
            <person name="Wyder S."/>
            <person name="Kriventseva E.V."/>
            <person name="Kadowaki T."/>
            <person name="Bork P."/>
            <person name="Aranda M."/>
            <person name="Bao R."/>
            <person name="Beermann A."/>
            <person name="Berns N."/>
            <person name="Bolognesi R."/>
            <person name="Bonneton F."/>
            <person name="Bopp D."/>
            <person name="Brown S.J."/>
            <person name="Bucher G."/>
            <person name="Butts T."/>
            <person name="Chaumot A."/>
            <person name="Denell R.E."/>
            <person name="Ferrier D.E."/>
            <person name="Friedrich M."/>
            <person name="Gordon C.M."/>
            <person name="Jindra M."/>
            <person name="Klingler M."/>
            <person name="Lan Q."/>
            <person name="Lattorff H.M."/>
            <person name="Laudet V."/>
            <person name="von Levetsow C."/>
            <person name="Liu Z."/>
            <person name="Lutz R."/>
            <person name="Lynch J.A."/>
            <person name="da Fonseca R.N."/>
            <person name="Posnien N."/>
            <person name="Reuter R."/>
            <person name="Roth S."/>
            <person name="Savard J."/>
            <person name="Schinko J.B."/>
            <person name="Schmitt C."/>
            <person name="Schoppmeier M."/>
            <person name="Schroder R."/>
            <person name="Shippy T.D."/>
            <person name="Simonnet F."/>
            <person name="Marques-Souza H."/>
            <person name="Tautz D."/>
            <person name="Tomoyasu Y."/>
            <person name="Trauner J."/>
            <person name="Van der Zee M."/>
            <person name="Vervoort M."/>
            <person name="Wittkopp N."/>
            <person name="Wimmer E.A."/>
            <person name="Yang X."/>
            <person name="Jones A.K."/>
            <person name="Sattelle D.B."/>
            <person name="Ebert P.R."/>
            <person name="Nelson D."/>
            <person name="Scott J.G."/>
            <person name="Beeman R.W."/>
            <person name="Muthukrishnan S."/>
            <person name="Kramer K.J."/>
            <person name="Arakane Y."/>
            <person name="Beeman R.W."/>
            <person name="Zhu Q."/>
            <person name="Hogenkamp D."/>
            <person name="Dixit R."/>
            <person name="Oppert B."/>
            <person name="Jiang H."/>
            <person name="Zou Z."/>
            <person name="Marshall J."/>
            <person name="Elpidina E."/>
            <person name="Vinokurov K."/>
            <person name="Oppert C."/>
            <person name="Zou Z."/>
            <person name="Evans J."/>
            <person name="Lu Z."/>
            <person name="Zhao P."/>
            <person name="Sumathipala N."/>
            <person name="Altincicek B."/>
            <person name="Vilcinskas A."/>
            <person name="Williams M."/>
            <person name="Hultmark D."/>
            <person name="Hetru C."/>
            <person name="Jiang H."/>
            <person name="Grimmelikhuijzen C.J."/>
            <person name="Hauser F."/>
            <person name="Cazzamali G."/>
            <person name="Williamson M."/>
            <person name="Park Y."/>
            <person name="Li B."/>
            <person name="Tanaka Y."/>
            <person name="Predel R."/>
            <person name="Neupert S."/>
            <person name="Schachtner J."/>
            <person name="Verleyen P."/>
            <person name="Raible F."/>
            <person name="Bork P."/>
            <person name="Friedrich M."/>
            <person name="Walden K.K."/>
            <person name="Robertson H.M."/>
            <person name="Angeli S."/>
            <person name="Foret S."/>
            <person name="Bucher G."/>
            <person name="Schuetz S."/>
            <person name="Maleszka R."/>
            <person name="Wimmer E.A."/>
            <person name="Beeman R.W."/>
            <person name="Lorenzen M."/>
            <person name="Tomoyasu Y."/>
            <person name="Miller S.C."/>
            <person name="Grossmann D."/>
            <person name="Bucher G."/>
        </authorList>
    </citation>
    <scope>NUCLEOTIDE SEQUENCE [LARGE SCALE GENOMIC DNA]</scope>
    <source>
        <strain evidence="8 9">Georgia GA2</strain>
    </source>
</reference>
<feature type="domain" description="Glycosyl hydrolase family 13 catalytic" evidence="7">
    <location>
        <begin position="40"/>
        <end position="434"/>
    </location>
</feature>
<evidence type="ECO:0000256" key="3">
    <source>
        <dbReference type="ARBA" id="ARBA00012741"/>
    </source>
</evidence>
<evidence type="ECO:0000256" key="5">
    <source>
        <dbReference type="ARBA" id="ARBA00023295"/>
    </source>
</evidence>
<dbReference type="InterPro" id="IPR017853">
    <property type="entry name" value="GH"/>
</dbReference>
<dbReference type="eggNOG" id="KOG0471">
    <property type="taxonomic scope" value="Eukaryota"/>
</dbReference>
<evidence type="ECO:0000256" key="1">
    <source>
        <dbReference type="ARBA" id="ARBA00001657"/>
    </source>
</evidence>
<dbReference type="STRING" id="7070.D2A1A2"/>
<dbReference type="PANTHER" id="PTHR10357">
    <property type="entry name" value="ALPHA-AMYLASE FAMILY MEMBER"/>
    <property type="match status" value="1"/>
</dbReference>
<dbReference type="OMA" id="HATRFAN"/>
<keyword evidence="6" id="KW-0732">Signal</keyword>
<keyword evidence="9" id="KW-1185">Reference proteome</keyword>
<dbReference type="InterPro" id="IPR006047">
    <property type="entry name" value="GH13_cat_dom"/>
</dbReference>
<dbReference type="SMART" id="SM00642">
    <property type="entry name" value="Aamy"/>
    <property type="match status" value="1"/>
</dbReference>
<dbReference type="InParanoid" id="D2A1A2"/>
<comment type="similarity">
    <text evidence="2">Belongs to the glycosyl hydrolase 13 family.</text>
</comment>
<proteinExistence type="inferred from homology"/>
<evidence type="ECO:0000313" key="8">
    <source>
        <dbReference type="EMBL" id="EFA02636.2"/>
    </source>
</evidence>
<dbReference type="EMBL" id="KQ971338">
    <property type="protein sequence ID" value="EFA02636.2"/>
    <property type="molecule type" value="Genomic_DNA"/>
</dbReference>
<dbReference type="Gene3D" id="3.90.400.10">
    <property type="entry name" value="Oligo-1,6-glucosidase, Domain 2"/>
    <property type="match status" value="1"/>
</dbReference>
<name>D2A1A2_TRICA</name>
<dbReference type="InterPro" id="IPR013780">
    <property type="entry name" value="Glyco_hydro_b"/>
</dbReference>
<gene>
    <name evidence="8" type="primary">AUGUSTUS-3.0.2_08357</name>
    <name evidence="8" type="ORF">TcasGA2_TC008357</name>
</gene>
<protein>
    <recommendedName>
        <fullName evidence="3">alpha-glucosidase</fullName>
        <ecNumber evidence="3">3.2.1.20</ecNumber>
    </recommendedName>
</protein>